<dbReference type="PROSITE" id="PS50109">
    <property type="entry name" value="HIS_KIN"/>
    <property type="match status" value="1"/>
</dbReference>
<dbReference type="InterPro" id="IPR003594">
    <property type="entry name" value="HATPase_dom"/>
</dbReference>
<dbReference type="InterPro" id="IPR005467">
    <property type="entry name" value="His_kinase_dom"/>
</dbReference>
<evidence type="ECO:0000259" key="13">
    <source>
        <dbReference type="PROSITE" id="PS50109"/>
    </source>
</evidence>
<proteinExistence type="predicted"/>
<organism evidence="14 15">
    <name type="scientific">Candidatus Tanganyikabacteria bacterium</name>
    <dbReference type="NCBI Taxonomy" id="2961651"/>
    <lineage>
        <taxon>Bacteria</taxon>
        <taxon>Bacillati</taxon>
        <taxon>Candidatus Sericytochromatia</taxon>
        <taxon>Candidatus Tanganyikabacteria</taxon>
    </lineage>
</organism>
<keyword evidence="10" id="KW-0902">Two-component regulatory system</keyword>
<keyword evidence="8 14" id="KW-0418">Kinase</keyword>
<dbReference type="SMART" id="SM00388">
    <property type="entry name" value="HisKA"/>
    <property type="match status" value="1"/>
</dbReference>
<dbReference type="EC" id="2.7.13.3" evidence="3"/>
<dbReference type="InterPro" id="IPR003661">
    <property type="entry name" value="HisK_dim/P_dom"/>
</dbReference>
<evidence type="ECO:0000313" key="15">
    <source>
        <dbReference type="Proteomes" id="UP000703893"/>
    </source>
</evidence>
<dbReference type="GO" id="GO:0005886">
    <property type="term" value="C:plasma membrane"/>
    <property type="evidence" value="ECO:0007669"/>
    <property type="project" value="UniProtKB-SubCell"/>
</dbReference>
<evidence type="ECO:0000256" key="12">
    <source>
        <dbReference type="SAM" id="Coils"/>
    </source>
</evidence>
<dbReference type="Gene3D" id="3.30.565.10">
    <property type="entry name" value="Histidine kinase-like ATPase, C-terminal domain"/>
    <property type="match status" value="1"/>
</dbReference>
<evidence type="ECO:0000256" key="11">
    <source>
        <dbReference type="ARBA" id="ARBA00023136"/>
    </source>
</evidence>
<dbReference type="SMART" id="SM00065">
    <property type="entry name" value="GAF"/>
    <property type="match status" value="1"/>
</dbReference>
<evidence type="ECO:0000256" key="10">
    <source>
        <dbReference type="ARBA" id="ARBA00023012"/>
    </source>
</evidence>
<dbReference type="InterPro" id="IPR036890">
    <property type="entry name" value="HATPase_C_sf"/>
</dbReference>
<dbReference type="SMART" id="SM00387">
    <property type="entry name" value="HATPase_c"/>
    <property type="match status" value="1"/>
</dbReference>
<accession>A0A937X065</accession>
<comment type="subcellular location">
    <subcellularLocation>
        <location evidence="2">Cell membrane</location>
    </subcellularLocation>
</comment>
<keyword evidence="7" id="KW-0547">Nucleotide-binding</keyword>
<dbReference type="EMBL" id="VGJX01000007">
    <property type="protein sequence ID" value="MBM3273566.1"/>
    <property type="molecule type" value="Genomic_DNA"/>
</dbReference>
<dbReference type="Gene3D" id="3.30.450.40">
    <property type="match status" value="1"/>
</dbReference>
<keyword evidence="5" id="KW-0597">Phosphoprotein</keyword>
<name>A0A937X065_9BACT</name>
<keyword evidence="4" id="KW-1003">Cell membrane</keyword>
<dbReference type="Pfam" id="PF00512">
    <property type="entry name" value="HisKA"/>
    <property type="match status" value="1"/>
</dbReference>
<keyword evidence="9" id="KW-0067">ATP-binding</keyword>
<dbReference type="GO" id="GO:0009927">
    <property type="term" value="F:histidine phosphotransfer kinase activity"/>
    <property type="evidence" value="ECO:0007669"/>
    <property type="project" value="TreeGrafter"/>
</dbReference>
<keyword evidence="11" id="KW-0472">Membrane</keyword>
<evidence type="ECO:0000256" key="7">
    <source>
        <dbReference type="ARBA" id="ARBA00022741"/>
    </source>
</evidence>
<dbReference type="CDD" id="cd16922">
    <property type="entry name" value="HATPase_EvgS-ArcB-TorS-like"/>
    <property type="match status" value="1"/>
</dbReference>
<dbReference type="PANTHER" id="PTHR43047">
    <property type="entry name" value="TWO-COMPONENT HISTIDINE PROTEIN KINASE"/>
    <property type="match status" value="1"/>
</dbReference>
<keyword evidence="12" id="KW-0175">Coiled coil</keyword>
<dbReference type="PRINTS" id="PR00344">
    <property type="entry name" value="BCTRLSENSOR"/>
</dbReference>
<feature type="coiled-coil region" evidence="12">
    <location>
        <begin position="189"/>
        <end position="216"/>
    </location>
</feature>
<dbReference type="InterPro" id="IPR003018">
    <property type="entry name" value="GAF"/>
</dbReference>
<evidence type="ECO:0000313" key="14">
    <source>
        <dbReference type="EMBL" id="MBM3273566.1"/>
    </source>
</evidence>
<dbReference type="Gene3D" id="1.10.287.130">
    <property type="match status" value="1"/>
</dbReference>
<dbReference type="Pfam" id="PF01590">
    <property type="entry name" value="GAF"/>
    <property type="match status" value="1"/>
</dbReference>
<dbReference type="AlphaFoldDB" id="A0A937X065"/>
<dbReference type="GO" id="GO:0000155">
    <property type="term" value="F:phosphorelay sensor kinase activity"/>
    <property type="evidence" value="ECO:0007669"/>
    <property type="project" value="InterPro"/>
</dbReference>
<dbReference type="FunFam" id="3.30.565.10:FF:000023">
    <property type="entry name" value="PAS domain-containing sensor histidine kinase"/>
    <property type="match status" value="1"/>
</dbReference>
<dbReference type="PANTHER" id="PTHR43047:SF72">
    <property type="entry name" value="OSMOSENSING HISTIDINE PROTEIN KINASE SLN1"/>
    <property type="match status" value="1"/>
</dbReference>
<evidence type="ECO:0000256" key="2">
    <source>
        <dbReference type="ARBA" id="ARBA00004236"/>
    </source>
</evidence>
<dbReference type="InterPro" id="IPR004358">
    <property type="entry name" value="Sig_transdc_His_kin-like_C"/>
</dbReference>
<dbReference type="SUPFAM" id="SSF55781">
    <property type="entry name" value="GAF domain-like"/>
    <property type="match status" value="1"/>
</dbReference>
<evidence type="ECO:0000256" key="9">
    <source>
        <dbReference type="ARBA" id="ARBA00022840"/>
    </source>
</evidence>
<dbReference type="GO" id="GO:0005524">
    <property type="term" value="F:ATP binding"/>
    <property type="evidence" value="ECO:0007669"/>
    <property type="project" value="UniProtKB-KW"/>
</dbReference>
<comment type="caution">
    <text evidence="14">The sequence shown here is derived from an EMBL/GenBank/DDBJ whole genome shotgun (WGS) entry which is preliminary data.</text>
</comment>
<evidence type="ECO:0000256" key="1">
    <source>
        <dbReference type="ARBA" id="ARBA00000085"/>
    </source>
</evidence>
<evidence type="ECO:0000256" key="3">
    <source>
        <dbReference type="ARBA" id="ARBA00012438"/>
    </source>
</evidence>
<evidence type="ECO:0000256" key="8">
    <source>
        <dbReference type="ARBA" id="ARBA00022777"/>
    </source>
</evidence>
<protein>
    <recommendedName>
        <fullName evidence="3">histidine kinase</fullName>
        <ecNumber evidence="3">2.7.13.3</ecNumber>
    </recommendedName>
</protein>
<dbReference type="InterPro" id="IPR029016">
    <property type="entry name" value="GAF-like_dom_sf"/>
</dbReference>
<evidence type="ECO:0000256" key="5">
    <source>
        <dbReference type="ARBA" id="ARBA00022553"/>
    </source>
</evidence>
<dbReference type="Pfam" id="PF02518">
    <property type="entry name" value="HATPase_c"/>
    <property type="match status" value="1"/>
</dbReference>
<dbReference type="SUPFAM" id="SSF55874">
    <property type="entry name" value="ATPase domain of HSP90 chaperone/DNA topoisomerase II/histidine kinase"/>
    <property type="match status" value="1"/>
</dbReference>
<evidence type="ECO:0000256" key="6">
    <source>
        <dbReference type="ARBA" id="ARBA00022679"/>
    </source>
</evidence>
<evidence type="ECO:0000256" key="4">
    <source>
        <dbReference type="ARBA" id="ARBA00022475"/>
    </source>
</evidence>
<dbReference type="SUPFAM" id="SSF47384">
    <property type="entry name" value="Homodimeric domain of signal transducing histidine kinase"/>
    <property type="match status" value="1"/>
</dbReference>
<feature type="domain" description="Histidine kinase" evidence="13">
    <location>
        <begin position="226"/>
        <end position="444"/>
    </location>
</feature>
<dbReference type="InterPro" id="IPR036097">
    <property type="entry name" value="HisK_dim/P_sf"/>
</dbReference>
<gene>
    <name evidence="14" type="ORF">FJZ00_00330</name>
</gene>
<comment type="catalytic activity">
    <reaction evidence="1">
        <text>ATP + protein L-histidine = ADP + protein N-phospho-L-histidine.</text>
        <dbReference type="EC" id="2.7.13.3"/>
    </reaction>
</comment>
<sequence length="444" mass="48962">MGWRLEDKVTDERARRARLLAEAVEQSTDLREAYERQQMLLRVSTAIRSELDLDAVLRIAVSEVGKAFSASRCAFYQADLGPMVKASHTYVAPEAPDGPFPAIDTHDNPYLKNIFAGQPVVIPDLHEDPYFSAHLGMRKIDTRSILAVSVIHQGVVLGSLSVHQAGRPRRWRDEEVTCFNIIADQLAMAICAAQQYAAARRKAQELERAYLELESVGRLKSDILATVSHELRTPLNDVVAYGTSIIDGVFGPVPAGIHGAVDRILAGGERLQAMVERMMDASRLSSGDLHIHMTDVEYANLVDHVIRRLRPLAAAKGLDLELVSPPDLPHAIADPERLERIIWHLIDNAIKFTPSGSITVRLYSEDREIITEISDTGIGIDSALQARVFEQFFQVDQGSTREYGGMGLGLYVAERFLAAMGCTIGLESTPGRGSTFRFSLALAH</sequence>
<keyword evidence="6" id="KW-0808">Transferase</keyword>
<dbReference type="Proteomes" id="UP000703893">
    <property type="component" value="Unassembled WGS sequence"/>
</dbReference>
<dbReference type="CDD" id="cd00082">
    <property type="entry name" value="HisKA"/>
    <property type="match status" value="1"/>
</dbReference>
<reference evidence="14 15" key="1">
    <citation type="submission" date="2019-03" db="EMBL/GenBank/DDBJ databases">
        <title>Lake Tanganyika Metagenome-Assembled Genomes (MAGs).</title>
        <authorList>
            <person name="Tran P."/>
        </authorList>
    </citation>
    <scope>NUCLEOTIDE SEQUENCE [LARGE SCALE GENOMIC DNA]</scope>
    <source>
        <strain evidence="14">K_DeepCast_65m_m2_236</strain>
    </source>
</reference>